<feature type="transmembrane region" description="Helical" evidence="1">
    <location>
        <begin position="7"/>
        <end position="27"/>
    </location>
</feature>
<dbReference type="EMBL" id="BARW01025771">
    <property type="protein sequence ID" value="GAJ12229.1"/>
    <property type="molecule type" value="Genomic_DNA"/>
</dbReference>
<keyword evidence="1" id="KW-0472">Membrane</keyword>
<evidence type="ECO:0000256" key="1">
    <source>
        <dbReference type="SAM" id="Phobius"/>
    </source>
</evidence>
<sequence>MKGQKGQAFILVLLLLAVGALLIVPILDYTTTGLRAQQIS</sequence>
<organism evidence="2">
    <name type="scientific">marine sediment metagenome</name>
    <dbReference type="NCBI Taxonomy" id="412755"/>
    <lineage>
        <taxon>unclassified sequences</taxon>
        <taxon>metagenomes</taxon>
        <taxon>ecological metagenomes</taxon>
    </lineage>
</organism>
<name>X1U3Z5_9ZZZZ</name>
<keyword evidence="1" id="KW-0812">Transmembrane</keyword>
<proteinExistence type="predicted"/>
<gene>
    <name evidence="2" type="ORF">S12H4_42161</name>
</gene>
<keyword evidence="1" id="KW-1133">Transmembrane helix</keyword>
<comment type="caution">
    <text evidence="2">The sequence shown here is derived from an EMBL/GenBank/DDBJ whole genome shotgun (WGS) entry which is preliminary data.</text>
</comment>
<reference evidence="2" key="1">
    <citation type="journal article" date="2014" name="Front. Microbiol.">
        <title>High frequency of phylogenetically diverse reductive dehalogenase-homologous genes in deep subseafloor sedimentary metagenomes.</title>
        <authorList>
            <person name="Kawai M."/>
            <person name="Futagami T."/>
            <person name="Toyoda A."/>
            <person name="Takaki Y."/>
            <person name="Nishi S."/>
            <person name="Hori S."/>
            <person name="Arai W."/>
            <person name="Tsubouchi T."/>
            <person name="Morono Y."/>
            <person name="Uchiyama I."/>
            <person name="Ito T."/>
            <person name="Fujiyama A."/>
            <person name="Inagaki F."/>
            <person name="Takami H."/>
        </authorList>
    </citation>
    <scope>NUCLEOTIDE SEQUENCE</scope>
    <source>
        <strain evidence="2">Expedition CK06-06</strain>
    </source>
</reference>
<feature type="non-terminal residue" evidence="2">
    <location>
        <position position="40"/>
    </location>
</feature>
<protein>
    <submittedName>
        <fullName evidence="2">Uncharacterized protein</fullName>
    </submittedName>
</protein>
<dbReference type="AlphaFoldDB" id="X1U3Z5"/>
<accession>X1U3Z5</accession>
<evidence type="ECO:0000313" key="2">
    <source>
        <dbReference type="EMBL" id="GAJ12229.1"/>
    </source>
</evidence>